<feature type="transmembrane region" description="Helical" evidence="1">
    <location>
        <begin position="44"/>
        <end position="62"/>
    </location>
</feature>
<evidence type="ECO:0000313" key="3">
    <source>
        <dbReference type="Proteomes" id="UP000262172"/>
    </source>
</evidence>
<dbReference type="AlphaFoldDB" id="A0A371NXK4"/>
<reference evidence="2 3" key="1">
    <citation type="submission" date="2018-08" db="EMBL/GenBank/DDBJ databases">
        <title>Isolation, diversity and antifungal activity of Actinobacteria from cow dung.</title>
        <authorList>
            <person name="Ling L."/>
        </authorList>
    </citation>
    <scope>NUCLEOTIDE SEQUENCE [LARGE SCALE GENOMIC DNA]</scope>
    <source>
        <strain evidence="2 3">NEAU-LLE</strain>
    </source>
</reference>
<dbReference type="EMBL" id="QUAB01000013">
    <property type="protein sequence ID" value="REJ08040.1"/>
    <property type="molecule type" value="Genomic_DNA"/>
</dbReference>
<feature type="transmembrane region" description="Helical" evidence="1">
    <location>
        <begin position="20"/>
        <end position="38"/>
    </location>
</feature>
<comment type="caution">
    <text evidence="2">The sequence shown here is derived from an EMBL/GenBank/DDBJ whole genome shotgun (WGS) entry which is preliminary data.</text>
</comment>
<name>A0A371NXK4_9MICO</name>
<sequence>MTLVLGSRVPVWIGARSYGIYLYGLTLMQLVPLLIPGIELKWAAPIDVALTAVVVAASYRFVESPIRRRGRDWLRNRASRTLPDVT</sequence>
<dbReference type="Proteomes" id="UP000262172">
    <property type="component" value="Unassembled WGS sequence"/>
</dbReference>
<keyword evidence="1" id="KW-0812">Transmembrane</keyword>
<protein>
    <recommendedName>
        <fullName evidence="4">Cation-transporting P-type ATPase C-terminal domain-containing protein</fullName>
    </recommendedName>
</protein>
<evidence type="ECO:0000313" key="2">
    <source>
        <dbReference type="EMBL" id="REJ08040.1"/>
    </source>
</evidence>
<organism evidence="2 3">
    <name type="scientific">Microbacterium bovistercoris</name>
    <dbReference type="NCBI Taxonomy" id="2293570"/>
    <lineage>
        <taxon>Bacteria</taxon>
        <taxon>Bacillati</taxon>
        <taxon>Actinomycetota</taxon>
        <taxon>Actinomycetes</taxon>
        <taxon>Micrococcales</taxon>
        <taxon>Microbacteriaceae</taxon>
        <taxon>Microbacterium</taxon>
    </lineage>
</organism>
<evidence type="ECO:0000256" key="1">
    <source>
        <dbReference type="SAM" id="Phobius"/>
    </source>
</evidence>
<keyword evidence="1" id="KW-0472">Membrane</keyword>
<keyword evidence="1" id="KW-1133">Transmembrane helix</keyword>
<accession>A0A371NXK4</accession>
<proteinExistence type="predicted"/>
<gene>
    <name evidence="2" type="ORF">DY023_01890</name>
</gene>
<dbReference type="RefSeq" id="WP_116240652.1">
    <property type="nucleotide sequence ID" value="NZ_QUAB01000013.1"/>
</dbReference>
<keyword evidence="3" id="KW-1185">Reference proteome</keyword>
<dbReference type="OrthoDB" id="3404679at2"/>
<evidence type="ECO:0008006" key="4">
    <source>
        <dbReference type="Google" id="ProtNLM"/>
    </source>
</evidence>